<evidence type="ECO:0000313" key="2">
    <source>
        <dbReference type="Proteomes" id="UP000821853"/>
    </source>
</evidence>
<dbReference type="Proteomes" id="UP000821853">
    <property type="component" value="Unassembled WGS sequence"/>
</dbReference>
<protein>
    <submittedName>
        <fullName evidence="1">Uncharacterized protein</fullName>
    </submittedName>
</protein>
<dbReference type="OrthoDB" id="6782371at2759"/>
<organism evidence="1 2">
    <name type="scientific">Haemaphysalis longicornis</name>
    <name type="common">Bush tick</name>
    <dbReference type="NCBI Taxonomy" id="44386"/>
    <lineage>
        <taxon>Eukaryota</taxon>
        <taxon>Metazoa</taxon>
        <taxon>Ecdysozoa</taxon>
        <taxon>Arthropoda</taxon>
        <taxon>Chelicerata</taxon>
        <taxon>Arachnida</taxon>
        <taxon>Acari</taxon>
        <taxon>Parasitiformes</taxon>
        <taxon>Ixodida</taxon>
        <taxon>Ixodoidea</taxon>
        <taxon>Ixodidae</taxon>
        <taxon>Haemaphysalinae</taxon>
        <taxon>Haemaphysalis</taxon>
    </lineage>
</organism>
<dbReference type="AlphaFoldDB" id="A0A9J6GVV9"/>
<evidence type="ECO:0000313" key="1">
    <source>
        <dbReference type="EMBL" id="KAH9378356.1"/>
    </source>
</evidence>
<sequence length="282" mass="32031">MTFAYVAKNRKGFPKAFPGGLNSQKGASGRRPFYTPTTGAFVLQTNASLHNTRGLAKRKLAARQVHRYTDFGHRIPSEGVGREADTSAEKTRKRDRRCRTAVYDGFTLCALRNIVRDLFRRNEPPTAQKIAEEFLRSEPLPNLRTWTIRRLLSDIGFVFEKRERNSMMIEGQDLLIWRQRYLRQITEYRQQHRKIGTSQNGGDTLMCLVALEMARDDSRHTKHITHMPGWLDPSGDQLCNAVYLGPTTQGMDNMQDVTSGAFRPTDIALCTLSADTVHVSDA</sequence>
<comment type="caution">
    <text evidence="1">The sequence shown here is derived from an EMBL/GenBank/DDBJ whole genome shotgun (WGS) entry which is preliminary data.</text>
</comment>
<dbReference type="VEuPathDB" id="VectorBase:HLOH_058469"/>
<reference evidence="1 2" key="1">
    <citation type="journal article" date="2020" name="Cell">
        <title>Large-Scale Comparative Analyses of Tick Genomes Elucidate Their Genetic Diversity and Vector Capacities.</title>
        <authorList>
            <consortium name="Tick Genome and Microbiome Consortium (TIGMIC)"/>
            <person name="Jia N."/>
            <person name="Wang J."/>
            <person name="Shi W."/>
            <person name="Du L."/>
            <person name="Sun Y."/>
            <person name="Zhan W."/>
            <person name="Jiang J.F."/>
            <person name="Wang Q."/>
            <person name="Zhang B."/>
            <person name="Ji P."/>
            <person name="Bell-Sakyi L."/>
            <person name="Cui X.M."/>
            <person name="Yuan T.T."/>
            <person name="Jiang B.G."/>
            <person name="Yang W.F."/>
            <person name="Lam T.T."/>
            <person name="Chang Q.C."/>
            <person name="Ding S.J."/>
            <person name="Wang X.J."/>
            <person name="Zhu J.G."/>
            <person name="Ruan X.D."/>
            <person name="Zhao L."/>
            <person name="Wei J.T."/>
            <person name="Ye R.Z."/>
            <person name="Que T.C."/>
            <person name="Du C.H."/>
            <person name="Zhou Y.H."/>
            <person name="Cheng J.X."/>
            <person name="Dai P.F."/>
            <person name="Guo W.B."/>
            <person name="Han X.H."/>
            <person name="Huang E.J."/>
            <person name="Li L.F."/>
            <person name="Wei W."/>
            <person name="Gao Y.C."/>
            <person name="Liu J.Z."/>
            <person name="Shao H.Z."/>
            <person name="Wang X."/>
            <person name="Wang C.C."/>
            <person name="Yang T.C."/>
            <person name="Huo Q.B."/>
            <person name="Li W."/>
            <person name="Chen H.Y."/>
            <person name="Chen S.E."/>
            <person name="Zhou L.G."/>
            <person name="Ni X.B."/>
            <person name="Tian J.H."/>
            <person name="Sheng Y."/>
            <person name="Liu T."/>
            <person name="Pan Y.S."/>
            <person name="Xia L.Y."/>
            <person name="Li J."/>
            <person name="Zhao F."/>
            <person name="Cao W.C."/>
        </authorList>
    </citation>
    <scope>NUCLEOTIDE SEQUENCE [LARGE SCALE GENOMIC DNA]</scope>
    <source>
        <strain evidence="1">HaeL-2018</strain>
    </source>
</reference>
<keyword evidence="2" id="KW-1185">Reference proteome</keyword>
<proteinExistence type="predicted"/>
<gene>
    <name evidence="1" type="ORF">HPB48_015647</name>
</gene>
<dbReference type="EMBL" id="JABSTR010000008">
    <property type="protein sequence ID" value="KAH9378356.1"/>
    <property type="molecule type" value="Genomic_DNA"/>
</dbReference>
<accession>A0A9J6GVV9</accession>
<name>A0A9J6GVV9_HAELO</name>